<keyword evidence="2" id="KW-1185">Reference proteome</keyword>
<gene>
    <name evidence="1" type="ORF">ACEZ3G_10475</name>
</gene>
<dbReference type="EMBL" id="JBHFPV010000002">
    <property type="protein sequence ID" value="MFH6603902.1"/>
    <property type="molecule type" value="Genomic_DNA"/>
</dbReference>
<evidence type="ECO:0000313" key="1">
    <source>
        <dbReference type="EMBL" id="MFH6603902.1"/>
    </source>
</evidence>
<comment type="caution">
    <text evidence="1">The sequence shown here is derived from an EMBL/GenBank/DDBJ whole genome shotgun (WGS) entry which is preliminary data.</text>
</comment>
<reference evidence="1" key="1">
    <citation type="submission" date="2024-09" db="EMBL/GenBank/DDBJ databases">
        <authorList>
            <person name="Liu J."/>
        </authorList>
    </citation>
    <scope>NUCLEOTIDE SEQUENCE</scope>
    <source>
        <strain evidence="1">NBU2967</strain>
    </source>
</reference>
<proteinExistence type="predicted"/>
<name>A0ACC7LPH8_9FLAO</name>
<accession>A0ACC7LPH8</accession>
<dbReference type="Proteomes" id="UP001595191">
    <property type="component" value="Unassembled WGS sequence"/>
</dbReference>
<sequence>MILFKNKNTQLDDLLARIAEQIQLDDTRKERMETAYRAIESLLNEDTGFFKDAVFEIYPQGSVRIGTTVKPTGKNEFDLDIVVHIVMDWEKHSPQYIYNQLKRVLQNSDRYKDKVELKNRCIRLNYAGDFHMDILPGCQETSYDEDKLVIPDRELGDWTSSNPRGYGNWFVDKSNLVKMTLLEKAYAMENLPADEFSKKKPLQRAVQLIKMYRDEYFKSNPKMATSSIILTTIAGEFYDGEESIFDTIENIILKIKQNFGIVGLVGNRLKILNPVNSQEDFSDKWDDDKEPELYEHFKKFILHLDKQWQILKEENGVIEEANTIKGLFGEKAFLRAQESQVNQLENARKLKSIGINTTTGVISESLVANTKPIKNNTFFGSE</sequence>
<protein>
    <submittedName>
        <fullName evidence="1">Nucleotidyltransferase</fullName>
    </submittedName>
</protein>
<organism evidence="1 2">
    <name type="scientific">Meishania litoralis</name>
    <dbReference type="NCBI Taxonomy" id="3434685"/>
    <lineage>
        <taxon>Bacteria</taxon>
        <taxon>Pseudomonadati</taxon>
        <taxon>Bacteroidota</taxon>
        <taxon>Flavobacteriia</taxon>
        <taxon>Flavobacteriales</taxon>
        <taxon>Flavobacteriaceae</taxon>
        <taxon>Meishania</taxon>
    </lineage>
</organism>
<evidence type="ECO:0000313" key="2">
    <source>
        <dbReference type="Proteomes" id="UP001595191"/>
    </source>
</evidence>